<proteinExistence type="predicted"/>
<feature type="domain" description="LysM" evidence="3">
    <location>
        <begin position="241"/>
        <end position="290"/>
    </location>
</feature>
<dbReference type="eggNOG" id="COG1652">
    <property type="taxonomic scope" value="Bacteria"/>
</dbReference>
<reference evidence="4 5" key="1">
    <citation type="submission" date="2012-11" db="EMBL/GenBank/DDBJ databases">
        <title>Genome assembly of Thiorhodococcus sp. AK35.</title>
        <authorList>
            <person name="Nupur N."/>
            <person name="Khatri I."/>
            <person name="Subramanian S."/>
            <person name="Pinnaka A."/>
        </authorList>
    </citation>
    <scope>NUCLEOTIDE SEQUENCE [LARGE SCALE GENOMIC DNA]</scope>
    <source>
        <strain evidence="4 5">AK35</strain>
    </source>
</reference>
<evidence type="ECO:0000259" key="3">
    <source>
        <dbReference type="PROSITE" id="PS51782"/>
    </source>
</evidence>
<dbReference type="OrthoDB" id="370541at2"/>
<dbReference type="InterPro" id="IPR018392">
    <property type="entry name" value="LysM"/>
</dbReference>
<dbReference type="Gene3D" id="1.20.5.340">
    <property type="match status" value="1"/>
</dbReference>
<dbReference type="PANTHER" id="PTHR34700:SF4">
    <property type="entry name" value="PHAGE-LIKE ELEMENT PBSX PROTEIN XKDP"/>
    <property type="match status" value="1"/>
</dbReference>
<dbReference type="PANTHER" id="PTHR34700">
    <property type="entry name" value="POTASSIUM BINDING PROTEIN KBP"/>
    <property type="match status" value="1"/>
</dbReference>
<dbReference type="STRING" id="1249627.D779_2775"/>
<dbReference type="EMBL" id="AONC01000043">
    <property type="protein sequence ID" value="EXJ14300.1"/>
    <property type="molecule type" value="Genomic_DNA"/>
</dbReference>
<dbReference type="InterPro" id="IPR052196">
    <property type="entry name" value="Bact_Kbp"/>
</dbReference>
<accession>W9VV72</accession>
<feature type="region of interest" description="Disordered" evidence="2">
    <location>
        <begin position="200"/>
        <end position="223"/>
    </location>
</feature>
<feature type="coiled-coil region" evidence="1">
    <location>
        <begin position="50"/>
        <end position="168"/>
    </location>
</feature>
<dbReference type="PROSITE" id="PS51782">
    <property type="entry name" value="LYSM"/>
    <property type="match status" value="1"/>
</dbReference>
<dbReference type="Gene3D" id="3.10.350.10">
    <property type="entry name" value="LysM domain"/>
    <property type="match status" value="1"/>
</dbReference>
<dbReference type="Proteomes" id="UP000019460">
    <property type="component" value="Unassembled WGS sequence"/>
</dbReference>
<dbReference type="RefSeq" id="WP_043755315.1">
    <property type="nucleotide sequence ID" value="NZ_AONC01000043.1"/>
</dbReference>
<evidence type="ECO:0000313" key="5">
    <source>
        <dbReference type="Proteomes" id="UP000019460"/>
    </source>
</evidence>
<dbReference type="AlphaFoldDB" id="W9VV72"/>
<evidence type="ECO:0000313" key="4">
    <source>
        <dbReference type="EMBL" id="EXJ14300.1"/>
    </source>
</evidence>
<dbReference type="SMART" id="SM00257">
    <property type="entry name" value="LysM"/>
    <property type="match status" value="1"/>
</dbReference>
<evidence type="ECO:0000256" key="2">
    <source>
        <dbReference type="SAM" id="MobiDB-lite"/>
    </source>
</evidence>
<dbReference type="SUPFAM" id="SSF57997">
    <property type="entry name" value="Tropomyosin"/>
    <property type="match status" value="1"/>
</dbReference>
<protein>
    <recommendedName>
        <fullName evidence="3">LysM domain-containing protein</fullName>
    </recommendedName>
</protein>
<keyword evidence="5" id="KW-1185">Reference proteome</keyword>
<name>W9VV72_9GAMM</name>
<organism evidence="4 5">
    <name type="scientific">Imhoffiella purpurea</name>
    <dbReference type="NCBI Taxonomy" id="1249627"/>
    <lineage>
        <taxon>Bacteria</taxon>
        <taxon>Pseudomonadati</taxon>
        <taxon>Pseudomonadota</taxon>
        <taxon>Gammaproteobacteria</taxon>
        <taxon>Chromatiales</taxon>
        <taxon>Chromatiaceae</taxon>
        <taxon>Imhoffiella</taxon>
    </lineage>
</organism>
<dbReference type="InterPro" id="IPR036779">
    <property type="entry name" value="LysM_dom_sf"/>
</dbReference>
<comment type="caution">
    <text evidence="4">The sequence shown here is derived from an EMBL/GenBank/DDBJ whole genome shotgun (WGS) entry which is preliminary data.</text>
</comment>
<keyword evidence="1" id="KW-0175">Coiled coil</keyword>
<gene>
    <name evidence="4" type="ORF">D779_2775</name>
</gene>
<sequence>MRQTRYLADPTPALALAGIFALTPIQTPATEAASPLGAADQASALHVELLDGLHQQIQELKGRVQGMEGKLRESAISRKGADQARMEAERRLAEQLQEVDRLRQERTALKSRIAKQEAEISQLNASNQDLEAKRDALANRVAEHEAEADRLERELQISNQSRIETEARVTELLNRLPSSEGGSLTPAAARAAATAAFDALQKSHQQARHSPDPSSAKGVQTAEDELHRRQLKLANAISAQCVYRIRAKDTLGQISKRFYGSSAQWHRLFEANRHLLEDPNRLDPGITLVIP</sequence>
<evidence type="ECO:0000256" key="1">
    <source>
        <dbReference type="SAM" id="Coils"/>
    </source>
</evidence>